<evidence type="ECO:0000313" key="2">
    <source>
        <dbReference type="Proteomes" id="UP000028933"/>
    </source>
</evidence>
<proteinExistence type="predicted"/>
<dbReference type="Proteomes" id="UP000028933">
    <property type="component" value="Chromosome"/>
</dbReference>
<reference evidence="1" key="2">
    <citation type="journal article" date="2015" name="Genome Biol. Evol.">
        <title>Complete Genome Sequence and Transcriptomic Analysis of the Novel Pathogen Elizabethkingia anophelis in Response to Oxidative Stress.</title>
        <authorList>
            <person name="Li Y."/>
            <person name="Liu Y."/>
            <person name="Chew S.C."/>
            <person name="Tay M."/>
            <person name="Salido M.M."/>
            <person name="Teo J."/>
            <person name="Lauro F.M."/>
            <person name="Givskov M."/>
            <person name="Yang L."/>
        </authorList>
    </citation>
    <scope>NUCLEOTIDE SEQUENCE</scope>
    <source>
        <strain evidence="1">NUHP1</strain>
    </source>
</reference>
<name>A0A077EFC8_9FLAO</name>
<dbReference type="RefSeq" id="WP_009088310.1">
    <property type="nucleotide sequence ID" value="NZ_CP007547.1"/>
</dbReference>
<reference evidence="1" key="1">
    <citation type="journal article" date="2013" name="Lancet">
        <title>First case of E anophelis outbreak in an intensive-care unit.</title>
        <authorList>
            <person name="Teo J."/>
            <person name="Tan S.Y."/>
            <person name="Tay M."/>
            <person name="Ding Y."/>
            <person name="Kjelleberg S."/>
            <person name="Givskov M."/>
            <person name="Lin R.T."/>
            <person name="Yang L."/>
        </authorList>
    </citation>
    <scope>NUCLEOTIDE SEQUENCE [LARGE SCALE GENOMIC DNA]</scope>
    <source>
        <strain evidence="1">NUHP1</strain>
    </source>
</reference>
<dbReference type="AlphaFoldDB" id="A0A077EFC8"/>
<organism evidence="1 2">
    <name type="scientific">Elizabethkingia anophelis NUHP1</name>
    <dbReference type="NCBI Taxonomy" id="1338011"/>
    <lineage>
        <taxon>Bacteria</taxon>
        <taxon>Pseudomonadati</taxon>
        <taxon>Bacteroidota</taxon>
        <taxon>Flavobacteriia</taxon>
        <taxon>Flavobacteriales</taxon>
        <taxon>Weeksellaceae</taxon>
        <taxon>Elizabethkingia</taxon>
    </lineage>
</organism>
<dbReference type="eggNOG" id="ENOG502ZJTD">
    <property type="taxonomic scope" value="Bacteria"/>
</dbReference>
<dbReference type="EMBL" id="CP007547">
    <property type="protein sequence ID" value="AIL46127.1"/>
    <property type="molecule type" value="Genomic_DNA"/>
</dbReference>
<dbReference type="GeneID" id="56683420"/>
<gene>
    <name evidence="1" type="ORF">BD94_2352</name>
</gene>
<sequence>MNTKKNSIILNGEEISVDRYFEAFANEPNQTDFYNRIGISNYQEIGYLQSSVLSVCRQALETDEQIADGLDFSRMLELVQRLIPHAELELLTRMYTLSNTK</sequence>
<accession>A0A077EFC8</accession>
<dbReference type="KEGG" id="eao:BD94_2352"/>
<evidence type="ECO:0000313" key="1">
    <source>
        <dbReference type="EMBL" id="AIL46127.1"/>
    </source>
</evidence>
<protein>
    <submittedName>
        <fullName evidence="1">Uncharacterized protein</fullName>
    </submittedName>
</protein>
<dbReference type="HOGENOM" id="CLU_157833_0_0_10"/>